<comment type="function">
    <text evidence="7">Catalyzes the NADPH-dependent reduction of L-glutamate 5-phosphate into L-glutamate 5-semialdehyde and phosphate. The product spontaneously undergoes cyclization to form 1-pyrroline-5-carboxylate.</text>
</comment>
<organism evidence="9 10">
    <name type="scientific">Leclercia barmai</name>
    <dbReference type="NCBI Taxonomy" id="2785629"/>
    <lineage>
        <taxon>Bacteria</taxon>
        <taxon>Pseudomonadati</taxon>
        <taxon>Pseudomonadota</taxon>
        <taxon>Gammaproteobacteria</taxon>
        <taxon>Enterobacterales</taxon>
        <taxon>Enterobacteriaceae</taxon>
        <taxon>Leclercia</taxon>
    </lineage>
</organism>
<reference evidence="9 10" key="1">
    <citation type="submission" date="2020-11" db="EMBL/GenBank/DDBJ databases">
        <title>Draft Genome of Enterobacter sp. strain EMC7.</title>
        <authorList>
            <person name="Barman P."/>
            <person name="Sinha S."/>
            <person name="Sen S."/>
            <person name="Chakraborty R."/>
        </authorList>
    </citation>
    <scope>NUCLEOTIDE SEQUENCE [LARGE SCALE GENOMIC DNA]</scope>
    <source>
        <strain evidence="9 10">EMC7</strain>
    </source>
</reference>
<dbReference type="CDD" id="cd07079">
    <property type="entry name" value="ALDH_F18-19_ProA-GPR"/>
    <property type="match status" value="1"/>
</dbReference>
<dbReference type="HAMAP" id="MF_00412">
    <property type="entry name" value="ProA"/>
    <property type="match status" value="1"/>
</dbReference>
<keyword evidence="2 7" id="KW-0028">Amino-acid biosynthesis</keyword>
<dbReference type="Gene3D" id="3.40.605.10">
    <property type="entry name" value="Aldehyde Dehydrogenase, Chain A, domain 1"/>
    <property type="match status" value="1"/>
</dbReference>
<evidence type="ECO:0000256" key="1">
    <source>
        <dbReference type="ARBA" id="ARBA00004985"/>
    </source>
</evidence>
<dbReference type="PANTHER" id="PTHR11063">
    <property type="entry name" value="GLUTAMATE SEMIALDEHYDE DEHYDROGENASE"/>
    <property type="match status" value="1"/>
</dbReference>
<protein>
    <recommendedName>
        <fullName evidence="7">Gamma-glutamyl phosphate reductase</fullName>
        <shortName evidence="7">GPR</shortName>
        <ecNumber evidence="7">1.2.1.41</ecNumber>
    </recommendedName>
    <alternativeName>
        <fullName evidence="7">Glutamate-5-semialdehyde dehydrogenase</fullName>
    </alternativeName>
    <alternativeName>
        <fullName evidence="7">Glutamyl-gamma-semialdehyde dehydrogenase</fullName>
        <shortName evidence="7">GSA dehydrogenase</shortName>
    </alternativeName>
</protein>
<dbReference type="PROSITE" id="PS01223">
    <property type="entry name" value="PROA"/>
    <property type="match status" value="1"/>
</dbReference>
<evidence type="ECO:0000259" key="8">
    <source>
        <dbReference type="Pfam" id="PF00171"/>
    </source>
</evidence>
<evidence type="ECO:0000256" key="6">
    <source>
        <dbReference type="ARBA" id="ARBA00049024"/>
    </source>
</evidence>
<dbReference type="PIRSF" id="PIRSF000151">
    <property type="entry name" value="GPR"/>
    <property type="match status" value="1"/>
</dbReference>
<evidence type="ECO:0000313" key="10">
    <source>
        <dbReference type="Proteomes" id="UP000706580"/>
    </source>
</evidence>
<dbReference type="Proteomes" id="UP000706580">
    <property type="component" value="Unassembled WGS sequence"/>
</dbReference>
<comment type="catalytic activity">
    <reaction evidence="6 7">
        <text>L-glutamate 5-semialdehyde + phosphate + NADP(+) = L-glutamyl 5-phosphate + NADPH + H(+)</text>
        <dbReference type="Rhea" id="RHEA:19541"/>
        <dbReference type="ChEBI" id="CHEBI:15378"/>
        <dbReference type="ChEBI" id="CHEBI:43474"/>
        <dbReference type="ChEBI" id="CHEBI:57783"/>
        <dbReference type="ChEBI" id="CHEBI:58066"/>
        <dbReference type="ChEBI" id="CHEBI:58274"/>
        <dbReference type="ChEBI" id="CHEBI:58349"/>
        <dbReference type="EC" id="1.2.1.41"/>
    </reaction>
</comment>
<name>A0ABS7S482_9ENTR</name>
<dbReference type="InterPro" id="IPR000965">
    <property type="entry name" value="GPR_dom"/>
</dbReference>
<evidence type="ECO:0000256" key="7">
    <source>
        <dbReference type="HAMAP-Rule" id="MF_00412"/>
    </source>
</evidence>
<comment type="subcellular location">
    <subcellularLocation>
        <location evidence="7">Cytoplasm</location>
    </subcellularLocation>
</comment>
<dbReference type="SUPFAM" id="SSF53720">
    <property type="entry name" value="ALDH-like"/>
    <property type="match status" value="1"/>
</dbReference>
<feature type="domain" description="Aldehyde dehydrogenase" evidence="8">
    <location>
        <begin position="5"/>
        <end position="282"/>
    </location>
</feature>
<evidence type="ECO:0000313" key="9">
    <source>
        <dbReference type="EMBL" id="MBZ0060153.1"/>
    </source>
</evidence>
<dbReference type="EMBL" id="JADMNK010000014">
    <property type="protein sequence ID" value="MBZ0060153.1"/>
    <property type="molecule type" value="Genomic_DNA"/>
</dbReference>
<evidence type="ECO:0000256" key="2">
    <source>
        <dbReference type="ARBA" id="ARBA00022605"/>
    </source>
</evidence>
<comment type="pathway">
    <text evidence="1 7">Amino-acid biosynthesis; L-proline biosynthesis; L-glutamate 5-semialdehyde from L-glutamate: step 2/2.</text>
</comment>
<keyword evidence="5 7" id="KW-0560">Oxidoreductase</keyword>
<dbReference type="InterPro" id="IPR016163">
    <property type="entry name" value="Ald_DH_C"/>
</dbReference>
<dbReference type="Gene3D" id="3.40.309.10">
    <property type="entry name" value="Aldehyde Dehydrogenase, Chain A, domain 2"/>
    <property type="match status" value="1"/>
</dbReference>
<dbReference type="GO" id="GO:0004350">
    <property type="term" value="F:glutamate-5-semialdehyde dehydrogenase activity"/>
    <property type="evidence" value="ECO:0007669"/>
    <property type="project" value="UniProtKB-EC"/>
</dbReference>
<sequence>MLEQMGAAAKAASYKLALLSSREKNRVLEKIAEYLEAQSHEILLANEQDLLEARRNGLSEALLDRLALNPARLKGIADDVRQVCSLADPVGQVIDGGLLDSGLRIERRRVPLGVIGVIYEARPNVTVDVASLCLKTGNAAILRGGKETWRTNAATVKVIQQALEECGLPPGAIQAIENPDRALVNEMLRMDKYIDMLIPRGGAGLHKLCREQSTIPVITGGIGVCHIFVDDTADVDPALKVIVNAKIQRPSACNSVETVLVHQDIADTFLPALCKQMAESGVTLHADANALTQLQSGPAKVEAVKAEQYDDEFLSLDLNVKVVADLDDAIAHIREHGTQHSDAILTRTLSNANRFINEVDSSAVYVNASTRFTDGGQFGLGAEVAVSTQKLHARGPMGLEALTTYKWIGFGDDTIRA</sequence>
<dbReference type="Pfam" id="PF00171">
    <property type="entry name" value="Aldedh"/>
    <property type="match status" value="1"/>
</dbReference>
<dbReference type="RefSeq" id="WP_223075600.1">
    <property type="nucleotide sequence ID" value="NZ_JADMNK010000014.1"/>
</dbReference>
<keyword evidence="4 7" id="KW-0521">NADP</keyword>
<dbReference type="EC" id="1.2.1.41" evidence="7"/>
<keyword evidence="7" id="KW-0963">Cytoplasm</keyword>
<dbReference type="NCBIfam" id="NF001221">
    <property type="entry name" value="PRK00197.1"/>
    <property type="match status" value="1"/>
</dbReference>
<dbReference type="PANTHER" id="PTHR11063:SF8">
    <property type="entry name" value="DELTA-1-PYRROLINE-5-CARBOXYLATE SYNTHASE"/>
    <property type="match status" value="1"/>
</dbReference>
<comment type="caution">
    <text evidence="9">The sequence shown here is derived from an EMBL/GenBank/DDBJ whole genome shotgun (WGS) entry which is preliminary data.</text>
</comment>
<keyword evidence="3 7" id="KW-0641">Proline biosynthesis</keyword>
<dbReference type="InterPro" id="IPR020593">
    <property type="entry name" value="G-glutamylP_reductase_CS"/>
</dbReference>
<dbReference type="InterPro" id="IPR016161">
    <property type="entry name" value="Ald_DH/histidinol_DH"/>
</dbReference>
<accession>A0ABS7S482</accession>
<keyword evidence="10" id="KW-1185">Reference proteome</keyword>
<dbReference type="InterPro" id="IPR016162">
    <property type="entry name" value="Ald_DH_N"/>
</dbReference>
<dbReference type="NCBIfam" id="TIGR00407">
    <property type="entry name" value="proA"/>
    <property type="match status" value="1"/>
</dbReference>
<evidence type="ECO:0000256" key="3">
    <source>
        <dbReference type="ARBA" id="ARBA00022650"/>
    </source>
</evidence>
<evidence type="ECO:0000256" key="5">
    <source>
        <dbReference type="ARBA" id="ARBA00023002"/>
    </source>
</evidence>
<evidence type="ECO:0000256" key="4">
    <source>
        <dbReference type="ARBA" id="ARBA00022857"/>
    </source>
</evidence>
<dbReference type="InterPro" id="IPR012134">
    <property type="entry name" value="Glu-5-SA_DH"/>
</dbReference>
<gene>
    <name evidence="7 9" type="primary">proA</name>
    <name evidence="9" type="ORF">ITX56_20625</name>
</gene>
<dbReference type="InterPro" id="IPR015590">
    <property type="entry name" value="Aldehyde_DH_dom"/>
</dbReference>
<comment type="similarity">
    <text evidence="7">Belongs to the gamma-glutamyl phosphate reductase family.</text>
</comment>
<proteinExistence type="inferred from homology"/>